<evidence type="ECO:0000256" key="1">
    <source>
        <dbReference type="ARBA" id="ARBA00011073"/>
    </source>
</evidence>
<evidence type="ECO:0000256" key="5">
    <source>
        <dbReference type="SAM" id="MobiDB-lite"/>
    </source>
</evidence>
<evidence type="ECO:0000256" key="3">
    <source>
        <dbReference type="ARBA" id="ARBA00022801"/>
    </source>
</evidence>
<feature type="non-terminal residue" evidence="7">
    <location>
        <position position="463"/>
    </location>
</feature>
<proteinExistence type="inferred from homology"/>
<dbReference type="PANTHER" id="PTHR43806:SF11">
    <property type="entry name" value="CEREVISIN-RELATED"/>
    <property type="match status" value="1"/>
</dbReference>
<keyword evidence="2" id="KW-0645">Protease</keyword>
<evidence type="ECO:0000313" key="7">
    <source>
        <dbReference type="EMBL" id="GAH44737.1"/>
    </source>
</evidence>
<reference evidence="7" key="1">
    <citation type="journal article" date="2014" name="Front. Microbiol.">
        <title>High frequency of phylogenetically diverse reductive dehalogenase-homologous genes in deep subseafloor sedimentary metagenomes.</title>
        <authorList>
            <person name="Kawai M."/>
            <person name="Futagami T."/>
            <person name="Toyoda A."/>
            <person name="Takaki Y."/>
            <person name="Nishi S."/>
            <person name="Hori S."/>
            <person name="Arai W."/>
            <person name="Tsubouchi T."/>
            <person name="Morono Y."/>
            <person name="Uchiyama I."/>
            <person name="Ito T."/>
            <person name="Fujiyama A."/>
            <person name="Inagaki F."/>
            <person name="Takami H."/>
        </authorList>
    </citation>
    <scope>NUCLEOTIDE SEQUENCE</scope>
    <source>
        <strain evidence="7">Expedition CK06-06</strain>
    </source>
</reference>
<feature type="region of interest" description="Disordered" evidence="5">
    <location>
        <begin position="316"/>
        <end position="343"/>
    </location>
</feature>
<feature type="non-terminal residue" evidence="7">
    <location>
        <position position="1"/>
    </location>
</feature>
<feature type="compositionally biased region" description="Polar residues" evidence="5">
    <location>
        <begin position="316"/>
        <end position="329"/>
    </location>
</feature>
<comment type="similarity">
    <text evidence="1">Belongs to the peptidase S8 family.</text>
</comment>
<protein>
    <recommendedName>
        <fullName evidence="6">Peptidase S8/S53 domain-containing protein</fullName>
    </recommendedName>
</protein>
<dbReference type="InterPro" id="IPR000209">
    <property type="entry name" value="Peptidase_S8/S53_dom"/>
</dbReference>
<dbReference type="GO" id="GO:0006508">
    <property type="term" value="P:proteolysis"/>
    <property type="evidence" value="ECO:0007669"/>
    <property type="project" value="UniProtKB-KW"/>
</dbReference>
<dbReference type="InterPro" id="IPR015500">
    <property type="entry name" value="Peptidase_S8_subtilisin-rel"/>
</dbReference>
<dbReference type="PANTHER" id="PTHR43806">
    <property type="entry name" value="PEPTIDASE S8"/>
    <property type="match status" value="1"/>
</dbReference>
<feature type="domain" description="Peptidase S8/S53" evidence="6">
    <location>
        <begin position="45"/>
        <end position="172"/>
    </location>
</feature>
<dbReference type="Gene3D" id="3.40.50.200">
    <property type="entry name" value="Peptidase S8/S53 domain"/>
    <property type="match status" value="1"/>
</dbReference>
<evidence type="ECO:0000256" key="2">
    <source>
        <dbReference type="ARBA" id="ARBA00022670"/>
    </source>
</evidence>
<dbReference type="Pfam" id="PF00082">
    <property type="entry name" value="Peptidase_S8"/>
    <property type="match status" value="2"/>
</dbReference>
<dbReference type="PROSITE" id="PS51892">
    <property type="entry name" value="SUBTILASE"/>
    <property type="match status" value="1"/>
</dbReference>
<dbReference type="AlphaFoldDB" id="X1FIE8"/>
<dbReference type="InterPro" id="IPR036852">
    <property type="entry name" value="Peptidase_S8/S53_dom_sf"/>
</dbReference>
<feature type="domain" description="Peptidase S8/S53" evidence="6">
    <location>
        <begin position="281"/>
        <end position="407"/>
    </location>
</feature>
<dbReference type="Gene3D" id="2.60.120.380">
    <property type="match status" value="1"/>
</dbReference>
<comment type="caution">
    <text evidence="7">The sequence shown here is derived from an EMBL/GenBank/DDBJ whole genome shotgun (WGS) entry which is preliminary data.</text>
</comment>
<evidence type="ECO:0000259" key="6">
    <source>
        <dbReference type="Pfam" id="PF00082"/>
    </source>
</evidence>
<dbReference type="PRINTS" id="PR00723">
    <property type="entry name" value="SUBTILISIN"/>
</dbReference>
<organism evidence="7">
    <name type="scientific">marine sediment metagenome</name>
    <dbReference type="NCBI Taxonomy" id="412755"/>
    <lineage>
        <taxon>unclassified sequences</taxon>
        <taxon>metagenomes</taxon>
        <taxon>ecological metagenomes</taxon>
    </lineage>
</organism>
<gene>
    <name evidence="7" type="ORF">S03H2_11906</name>
</gene>
<dbReference type="InterPro" id="IPR023828">
    <property type="entry name" value="Peptidase_S8_Ser-AS"/>
</dbReference>
<keyword evidence="3" id="KW-0378">Hydrolase</keyword>
<dbReference type="GO" id="GO:0004252">
    <property type="term" value="F:serine-type endopeptidase activity"/>
    <property type="evidence" value="ECO:0007669"/>
    <property type="project" value="InterPro"/>
</dbReference>
<dbReference type="EMBL" id="BARU01006061">
    <property type="protein sequence ID" value="GAH44737.1"/>
    <property type="molecule type" value="Genomic_DNA"/>
</dbReference>
<dbReference type="InterPro" id="IPR050131">
    <property type="entry name" value="Peptidase_S8_subtilisin-like"/>
</dbReference>
<accession>X1FIE8</accession>
<dbReference type="PROSITE" id="PS00138">
    <property type="entry name" value="SUBTILASE_SER"/>
    <property type="match status" value="1"/>
</dbReference>
<sequence>LVEIAENVGGISYIRLPLTPLPGSVISEGVALTNAVEYHSAGYEGQNTKVAVIDLGFNELEMMQNAGELPSNVITKDFTGTGLTTGLSHGTKIAEIVYDMTPRAQLYFIKIADEVDLENAKNYCVTEGVDIINHSWGWPNTNFTDGTGLVCDIANDAQSRNILWVNAAGNAAREHYQDFFTDVDSDSWHEFTPGDETNPIQVFRDDVTIFLTWDAWPTTNQDYDLYLYDSDFNLVAFSTNAQTGTQPPTEKIVYAASDTGTYYIKIKKSSATRNEELKLFTFNCDLQYHTPAYSLWPPADAVGVMSAGAIDQANWETGPQENFSSQGPTNDGRVKPDISGPDGVSRYVNGSVGRGYGTSYAAPHVAGAASLLLSRYPAYTADQLKLTLENWAVDMGTPGKDDIYGYGRLMLELIPGAPPSLSWTGEPNYTSDGLDPEIGTSSTNFTYRVKYSDEDDDPPASGF</sequence>
<name>X1FIE8_9ZZZZ</name>
<dbReference type="SUPFAM" id="SSF52743">
    <property type="entry name" value="Subtilisin-like"/>
    <property type="match status" value="1"/>
</dbReference>
<evidence type="ECO:0000256" key="4">
    <source>
        <dbReference type="ARBA" id="ARBA00022825"/>
    </source>
</evidence>
<keyword evidence="4" id="KW-0720">Serine protease</keyword>